<evidence type="ECO:0000256" key="2">
    <source>
        <dbReference type="ARBA" id="ARBA00022448"/>
    </source>
</evidence>
<organism evidence="8 9">
    <name type="scientific">Paenibacillus endophyticus</name>
    <dbReference type="NCBI Taxonomy" id="1294268"/>
    <lineage>
        <taxon>Bacteria</taxon>
        <taxon>Bacillati</taxon>
        <taxon>Bacillota</taxon>
        <taxon>Bacilli</taxon>
        <taxon>Bacillales</taxon>
        <taxon>Paenibacillaceae</taxon>
        <taxon>Paenibacillus</taxon>
    </lineage>
</organism>
<keyword evidence="5 6" id="KW-0472">Membrane</keyword>
<protein>
    <submittedName>
        <fullName evidence="8">MFS family permease</fullName>
    </submittedName>
</protein>
<dbReference type="PANTHER" id="PTHR23526:SF2">
    <property type="entry name" value="MAJOR FACILITATOR SUPERFAMILY (MFS) PROFILE DOMAIN-CONTAINING PROTEIN"/>
    <property type="match status" value="1"/>
</dbReference>
<feature type="transmembrane region" description="Helical" evidence="6">
    <location>
        <begin position="127"/>
        <end position="149"/>
    </location>
</feature>
<feature type="transmembrane region" description="Helical" evidence="6">
    <location>
        <begin position="245"/>
        <end position="266"/>
    </location>
</feature>
<feature type="transmembrane region" description="Helical" evidence="6">
    <location>
        <begin position="341"/>
        <end position="361"/>
    </location>
</feature>
<evidence type="ECO:0000256" key="1">
    <source>
        <dbReference type="ARBA" id="ARBA00004651"/>
    </source>
</evidence>
<feature type="transmembrane region" description="Helical" evidence="6">
    <location>
        <begin position="73"/>
        <end position="91"/>
    </location>
</feature>
<evidence type="ECO:0000256" key="5">
    <source>
        <dbReference type="ARBA" id="ARBA00023136"/>
    </source>
</evidence>
<feature type="transmembrane region" description="Helical" evidence="6">
    <location>
        <begin position="161"/>
        <end position="184"/>
    </location>
</feature>
<feature type="transmembrane region" description="Helical" evidence="6">
    <location>
        <begin position="103"/>
        <end position="121"/>
    </location>
</feature>
<evidence type="ECO:0000256" key="4">
    <source>
        <dbReference type="ARBA" id="ARBA00022989"/>
    </source>
</evidence>
<proteinExistence type="predicted"/>
<evidence type="ECO:0000313" key="9">
    <source>
        <dbReference type="Proteomes" id="UP000518605"/>
    </source>
</evidence>
<reference evidence="8 9" key="1">
    <citation type="submission" date="2020-08" db="EMBL/GenBank/DDBJ databases">
        <title>Genomic Encyclopedia of Type Strains, Phase III (KMG-III): the genomes of soil and plant-associated and newly described type strains.</title>
        <authorList>
            <person name="Whitman W."/>
        </authorList>
    </citation>
    <scope>NUCLEOTIDE SEQUENCE [LARGE SCALE GENOMIC DNA]</scope>
    <source>
        <strain evidence="8 9">CECT 8234</strain>
    </source>
</reference>
<dbReference type="PROSITE" id="PS50850">
    <property type="entry name" value="MFS"/>
    <property type="match status" value="1"/>
</dbReference>
<sequence>MTNQYAKKVAEKMKSESKASPRFMKFGMPMTRNVWRNARIDLGASCLFSLFNVVMNQFYIAFAIQQGASRFEIGLLAAAPAIGLLFSPFWATLIERANNPKPFVMIPNAVGRTLLLLPAIFAYPSVYVVAALLFQLLMGIQSPAYAALISQMYPSDLRGRLMGYVRVAMGGIMIPLALLVGSWSDAFGPSGPLIAASVIGLLSIGLFNKIKLPVQERKQTPIVLQKTSRFPLKEQWKLVKENRTLGVFLAATTFAGFGNMLANPLYQIIQVKVLELSNIEIGFARVAYYTALLLTFLIAGWMIDRIHIKYTLLCGIAAYAIVPMLYGLWGTYAAVITGNAIQGIGEAIWDIGILAFVFRLAPGREAMVFGLHLMLFGVRGSIGPILSGTLSSSVSLTVLLVIASICGWIGTLLFVSGNWKRNPLLRRG</sequence>
<feature type="transmembrane region" description="Helical" evidence="6">
    <location>
        <begin position="190"/>
        <end position="208"/>
    </location>
</feature>
<feature type="transmembrane region" description="Helical" evidence="6">
    <location>
        <begin position="310"/>
        <end position="329"/>
    </location>
</feature>
<feature type="domain" description="Major facilitator superfamily (MFS) profile" evidence="7">
    <location>
        <begin position="244"/>
        <end position="428"/>
    </location>
</feature>
<dbReference type="AlphaFoldDB" id="A0A7W5C463"/>
<evidence type="ECO:0000256" key="3">
    <source>
        <dbReference type="ARBA" id="ARBA00022692"/>
    </source>
</evidence>
<evidence type="ECO:0000259" key="7">
    <source>
        <dbReference type="PROSITE" id="PS50850"/>
    </source>
</evidence>
<comment type="subcellular location">
    <subcellularLocation>
        <location evidence="1">Cell membrane</location>
        <topology evidence="1">Multi-pass membrane protein</topology>
    </subcellularLocation>
</comment>
<feature type="transmembrane region" description="Helical" evidence="6">
    <location>
        <begin position="368"/>
        <end position="386"/>
    </location>
</feature>
<dbReference type="InterPro" id="IPR036259">
    <property type="entry name" value="MFS_trans_sf"/>
</dbReference>
<dbReference type="GO" id="GO:0005886">
    <property type="term" value="C:plasma membrane"/>
    <property type="evidence" value="ECO:0007669"/>
    <property type="project" value="UniProtKB-SubCell"/>
</dbReference>
<keyword evidence="9" id="KW-1185">Reference proteome</keyword>
<dbReference type="PANTHER" id="PTHR23526">
    <property type="entry name" value="INTEGRAL MEMBRANE TRANSPORT PROTEIN-RELATED"/>
    <property type="match status" value="1"/>
</dbReference>
<accession>A0A7W5C463</accession>
<dbReference type="GO" id="GO:0022857">
    <property type="term" value="F:transmembrane transporter activity"/>
    <property type="evidence" value="ECO:0007669"/>
    <property type="project" value="InterPro"/>
</dbReference>
<evidence type="ECO:0000313" key="8">
    <source>
        <dbReference type="EMBL" id="MBB3150786.1"/>
    </source>
</evidence>
<keyword evidence="4 6" id="KW-1133">Transmembrane helix</keyword>
<dbReference type="EMBL" id="JACHXW010000002">
    <property type="protein sequence ID" value="MBB3150786.1"/>
    <property type="molecule type" value="Genomic_DNA"/>
</dbReference>
<dbReference type="RefSeq" id="WP_312890768.1">
    <property type="nucleotide sequence ID" value="NZ_CBCSLB010000004.1"/>
</dbReference>
<comment type="caution">
    <text evidence="8">The sequence shown here is derived from an EMBL/GenBank/DDBJ whole genome shotgun (WGS) entry which is preliminary data.</text>
</comment>
<dbReference type="Gene3D" id="1.20.1250.20">
    <property type="entry name" value="MFS general substrate transporter like domains"/>
    <property type="match status" value="2"/>
</dbReference>
<feature type="transmembrane region" description="Helical" evidence="6">
    <location>
        <begin position="286"/>
        <end position="303"/>
    </location>
</feature>
<dbReference type="InterPro" id="IPR052528">
    <property type="entry name" value="Sugar_transport-like"/>
</dbReference>
<name>A0A7W5C463_9BACL</name>
<dbReference type="InterPro" id="IPR020846">
    <property type="entry name" value="MFS_dom"/>
</dbReference>
<dbReference type="SUPFAM" id="SSF103473">
    <property type="entry name" value="MFS general substrate transporter"/>
    <property type="match status" value="1"/>
</dbReference>
<keyword evidence="3 6" id="KW-0812">Transmembrane</keyword>
<gene>
    <name evidence="8" type="ORF">FHS16_000820</name>
</gene>
<dbReference type="Pfam" id="PF07690">
    <property type="entry name" value="MFS_1"/>
    <property type="match status" value="1"/>
</dbReference>
<dbReference type="Proteomes" id="UP000518605">
    <property type="component" value="Unassembled WGS sequence"/>
</dbReference>
<feature type="transmembrane region" description="Helical" evidence="6">
    <location>
        <begin position="398"/>
        <end position="419"/>
    </location>
</feature>
<evidence type="ECO:0000256" key="6">
    <source>
        <dbReference type="SAM" id="Phobius"/>
    </source>
</evidence>
<dbReference type="InterPro" id="IPR011701">
    <property type="entry name" value="MFS"/>
</dbReference>
<keyword evidence="2" id="KW-0813">Transport</keyword>